<dbReference type="InterPro" id="IPR023214">
    <property type="entry name" value="HAD_sf"/>
</dbReference>
<protein>
    <submittedName>
        <fullName evidence="6">HAD family hydrolase</fullName>
    </submittedName>
</protein>
<dbReference type="CDD" id="cd16423">
    <property type="entry name" value="HAD_BPGM-like"/>
    <property type="match status" value="1"/>
</dbReference>
<gene>
    <name evidence="6" type="ORF">EGI89_05040</name>
</gene>
<keyword evidence="4" id="KW-0460">Magnesium</keyword>
<dbReference type="EMBL" id="RHPO01000006">
    <property type="protein sequence ID" value="RRT92931.1"/>
    <property type="molecule type" value="Genomic_DNA"/>
</dbReference>
<sequence length="221" mass="25153">MIKTVIFDMDGVIVDTEPVHKYAYFEHYKELNIPVTEELFTTFAGQSTKNVYQILKDKFDLKEEVNDLVLRKRTIFNEAFDTKPDLYLIDGVESLIKDLYSNGIELILASSASKSTIDRVFNRFELNQYFTHKISGENFPKSKPDPAIFLYAADLAKSKHAECIVIEDSKNGVEAASRANLYCLGYKSANSKQQDISKANCIVDDFNAIDANFIKEFELTI</sequence>
<dbReference type="SFLD" id="SFLDG01135">
    <property type="entry name" value="C1.5.6:_HAD__Beta-PGM__Phospha"/>
    <property type="match status" value="1"/>
</dbReference>
<dbReference type="NCBIfam" id="TIGR01549">
    <property type="entry name" value="HAD-SF-IA-v1"/>
    <property type="match status" value="1"/>
</dbReference>
<dbReference type="PANTHER" id="PTHR46193">
    <property type="entry name" value="6-PHOSPHOGLUCONATE PHOSPHATASE"/>
    <property type="match status" value="1"/>
</dbReference>
<keyword evidence="5" id="KW-0119">Carbohydrate metabolism</keyword>
<dbReference type="InterPro" id="IPR023198">
    <property type="entry name" value="PGP-like_dom2"/>
</dbReference>
<proteinExistence type="inferred from homology"/>
<dbReference type="SUPFAM" id="SSF56784">
    <property type="entry name" value="HAD-like"/>
    <property type="match status" value="1"/>
</dbReference>
<dbReference type="RefSeq" id="WP_125349384.1">
    <property type="nucleotide sequence ID" value="NZ_RHPN01000006.1"/>
</dbReference>
<evidence type="ECO:0000256" key="5">
    <source>
        <dbReference type="ARBA" id="ARBA00023277"/>
    </source>
</evidence>
<evidence type="ECO:0000256" key="3">
    <source>
        <dbReference type="ARBA" id="ARBA00022723"/>
    </source>
</evidence>
<dbReference type="GO" id="GO:0016787">
    <property type="term" value="F:hydrolase activity"/>
    <property type="evidence" value="ECO:0007669"/>
    <property type="project" value="UniProtKB-KW"/>
</dbReference>
<dbReference type="InterPro" id="IPR006439">
    <property type="entry name" value="HAD-SF_hydro_IA"/>
</dbReference>
<comment type="cofactor">
    <cofactor evidence="1">
        <name>Mg(2+)</name>
        <dbReference type="ChEBI" id="CHEBI:18420"/>
    </cofactor>
</comment>
<reference evidence="6 7" key="1">
    <citation type="submission" date="2018-10" db="EMBL/GenBank/DDBJ databases">
        <title>Transmission dynamics of multidrug resistant bacteria on intensive care unit surfaces.</title>
        <authorList>
            <person name="D'Souza A.W."/>
            <person name="Potter R.F."/>
            <person name="Wallace M."/>
            <person name="Shupe A."/>
            <person name="Patel S."/>
            <person name="Sun S."/>
            <person name="Gul D."/>
            <person name="Kwon J.H."/>
            <person name="Andleeb S."/>
            <person name="Burnham C.-A.D."/>
            <person name="Dantas G."/>
        </authorList>
    </citation>
    <scope>NUCLEOTIDE SEQUENCE [LARGE SCALE GENOMIC DNA]</scope>
    <source>
        <strain evidence="6 7">WF_348</strain>
    </source>
</reference>
<dbReference type="Gene3D" id="3.40.50.1000">
    <property type="entry name" value="HAD superfamily/HAD-like"/>
    <property type="match status" value="1"/>
</dbReference>
<name>A0A427BQV4_9FLAO</name>
<evidence type="ECO:0000313" key="6">
    <source>
        <dbReference type="EMBL" id="RRT92931.1"/>
    </source>
</evidence>
<dbReference type="AlphaFoldDB" id="A0A427BQV4"/>
<comment type="caution">
    <text evidence="6">The sequence shown here is derived from an EMBL/GenBank/DDBJ whole genome shotgun (WGS) entry which is preliminary data.</text>
</comment>
<dbReference type="GO" id="GO:0046872">
    <property type="term" value="F:metal ion binding"/>
    <property type="evidence" value="ECO:0007669"/>
    <property type="project" value="UniProtKB-KW"/>
</dbReference>
<dbReference type="InterPro" id="IPR041492">
    <property type="entry name" value="HAD_2"/>
</dbReference>
<dbReference type="NCBIfam" id="TIGR01509">
    <property type="entry name" value="HAD-SF-IA-v3"/>
    <property type="match status" value="1"/>
</dbReference>
<dbReference type="Gene3D" id="1.10.150.240">
    <property type="entry name" value="Putative phosphatase, domain 2"/>
    <property type="match status" value="1"/>
</dbReference>
<dbReference type="InterPro" id="IPR051600">
    <property type="entry name" value="Beta-PGM-like"/>
</dbReference>
<dbReference type="Pfam" id="PF13419">
    <property type="entry name" value="HAD_2"/>
    <property type="match status" value="1"/>
</dbReference>
<dbReference type="InterPro" id="IPR036412">
    <property type="entry name" value="HAD-like_sf"/>
</dbReference>
<evidence type="ECO:0000313" key="7">
    <source>
        <dbReference type="Proteomes" id="UP000267844"/>
    </source>
</evidence>
<dbReference type="SFLD" id="SFLDS00003">
    <property type="entry name" value="Haloacid_Dehalogenase"/>
    <property type="match status" value="1"/>
</dbReference>
<evidence type="ECO:0000256" key="4">
    <source>
        <dbReference type="ARBA" id="ARBA00022842"/>
    </source>
</evidence>
<accession>A0A427BQV4</accession>
<evidence type="ECO:0000256" key="2">
    <source>
        <dbReference type="ARBA" id="ARBA00006171"/>
    </source>
</evidence>
<organism evidence="6 7">
    <name type="scientific">Empedobacter falsenii</name>
    <dbReference type="NCBI Taxonomy" id="343874"/>
    <lineage>
        <taxon>Bacteria</taxon>
        <taxon>Pseudomonadati</taxon>
        <taxon>Bacteroidota</taxon>
        <taxon>Flavobacteriia</taxon>
        <taxon>Flavobacteriales</taxon>
        <taxon>Weeksellaceae</taxon>
        <taxon>Empedobacter</taxon>
    </lineage>
</organism>
<dbReference type="SFLD" id="SFLDG01129">
    <property type="entry name" value="C1.5:_HAD__Beta-PGM__Phosphata"/>
    <property type="match status" value="1"/>
</dbReference>
<keyword evidence="3" id="KW-0479">Metal-binding</keyword>
<keyword evidence="6" id="KW-0378">Hydrolase</keyword>
<dbReference type="Proteomes" id="UP000267844">
    <property type="component" value="Unassembled WGS sequence"/>
</dbReference>
<evidence type="ECO:0000256" key="1">
    <source>
        <dbReference type="ARBA" id="ARBA00001946"/>
    </source>
</evidence>
<comment type="similarity">
    <text evidence="2">Belongs to the HAD-like hydrolase superfamily. CbbY/CbbZ/Gph/YieH family.</text>
</comment>
<dbReference type="PRINTS" id="PR00413">
    <property type="entry name" value="HADHALOGNASE"/>
</dbReference>
<dbReference type="PANTHER" id="PTHR46193:SF18">
    <property type="entry name" value="HEXITOL PHOSPHATASE B"/>
    <property type="match status" value="1"/>
</dbReference>